<feature type="transmembrane region" description="Helical" evidence="1">
    <location>
        <begin position="90"/>
        <end position="108"/>
    </location>
</feature>
<keyword evidence="1" id="KW-1133">Transmembrane helix</keyword>
<evidence type="ECO:0000313" key="2">
    <source>
        <dbReference type="EMBL" id="SAL62530.1"/>
    </source>
</evidence>
<keyword evidence="1" id="KW-0472">Membrane</keyword>
<protein>
    <submittedName>
        <fullName evidence="2">Conjugal transfer protein TrbP</fullName>
    </submittedName>
</protein>
<sequence>MNKKNTVTVATVTAERLSLPRLHIADGTLEALKWLGLLLMTGDHVNKYLLNDSVPLVFDAGRAVMPIFVSVLAFNLARPGTLVRGVYPRTIGRLAVFGALATPAFIALSGLLAGWWPLNILFTLVVLTATLFFLERGGKANRVAACAVALLGGSSVEFWWPAILMGVALWFYAKRPTATALLVAVLACASLAFINRDFWALAALPVIAAATRIDVRCTRWKWAFYAYYPAHLTALWIIRIPMSHAGYLFFTLIEDLIHHGRLECQGGCPQSRDCRRYV</sequence>
<name>A0A158J2H2_9BURK</name>
<dbReference type="EMBL" id="FCNW02000052">
    <property type="protein sequence ID" value="SAL62530.1"/>
    <property type="molecule type" value="Genomic_DNA"/>
</dbReference>
<proteinExistence type="predicted"/>
<evidence type="ECO:0000256" key="1">
    <source>
        <dbReference type="SAM" id="Phobius"/>
    </source>
</evidence>
<feature type="transmembrane region" description="Helical" evidence="1">
    <location>
        <begin position="114"/>
        <end position="134"/>
    </location>
</feature>
<dbReference type="RefSeq" id="WP_087670373.1">
    <property type="nucleotide sequence ID" value="NZ_FCNW02000052.1"/>
</dbReference>
<keyword evidence="3" id="KW-1185">Reference proteome</keyword>
<dbReference type="Pfam" id="PF05857">
    <property type="entry name" value="TraX"/>
    <property type="match status" value="1"/>
</dbReference>
<dbReference type="STRING" id="326474.AWB65_05757"/>
<evidence type="ECO:0000313" key="3">
    <source>
        <dbReference type="Proteomes" id="UP000054977"/>
    </source>
</evidence>
<feature type="transmembrane region" description="Helical" evidence="1">
    <location>
        <begin position="179"/>
        <end position="210"/>
    </location>
</feature>
<feature type="transmembrane region" description="Helical" evidence="1">
    <location>
        <begin position="146"/>
        <end position="173"/>
    </location>
</feature>
<gene>
    <name evidence="2" type="ORF">AWB65_05757</name>
</gene>
<dbReference type="Proteomes" id="UP000054977">
    <property type="component" value="Unassembled WGS sequence"/>
</dbReference>
<dbReference type="AlphaFoldDB" id="A0A158J2H2"/>
<comment type="caution">
    <text evidence="2">The sequence shown here is derived from an EMBL/GenBank/DDBJ whole genome shotgun (WGS) entry which is preliminary data.</text>
</comment>
<feature type="transmembrane region" description="Helical" evidence="1">
    <location>
        <begin position="222"/>
        <end position="242"/>
    </location>
</feature>
<accession>A0A158J2H2</accession>
<reference evidence="2" key="1">
    <citation type="submission" date="2016-01" db="EMBL/GenBank/DDBJ databases">
        <authorList>
            <person name="Peeters C."/>
        </authorList>
    </citation>
    <scope>NUCLEOTIDE SEQUENCE [LARGE SCALE GENOMIC DNA]</scope>
    <source>
        <strain evidence="2">LMG 22934</strain>
    </source>
</reference>
<dbReference type="OrthoDB" id="9781069at2"/>
<keyword evidence="1" id="KW-0812">Transmembrane</keyword>
<organism evidence="2 3">
    <name type="scientific">Caballeronia humi</name>
    <dbReference type="NCBI Taxonomy" id="326474"/>
    <lineage>
        <taxon>Bacteria</taxon>
        <taxon>Pseudomonadati</taxon>
        <taxon>Pseudomonadota</taxon>
        <taxon>Betaproteobacteria</taxon>
        <taxon>Burkholderiales</taxon>
        <taxon>Burkholderiaceae</taxon>
        <taxon>Caballeronia</taxon>
    </lineage>
</organism>
<dbReference type="InterPro" id="IPR008875">
    <property type="entry name" value="TraX"/>
</dbReference>